<dbReference type="EMBL" id="CP036339">
    <property type="protein sequence ID" value="QDT74546.1"/>
    <property type="molecule type" value="Genomic_DNA"/>
</dbReference>
<proteinExistence type="predicted"/>
<evidence type="ECO:0000313" key="2">
    <source>
        <dbReference type="EMBL" id="QDT74546.1"/>
    </source>
</evidence>
<dbReference type="KEGG" id="llh:I41_37430"/>
<feature type="region of interest" description="Disordered" evidence="1">
    <location>
        <begin position="99"/>
        <end position="119"/>
    </location>
</feature>
<reference evidence="2 3" key="1">
    <citation type="submission" date="2019-02" db="EMBL/GenBank/DDBJ databases">
        <title>Deep-cultivation of Planctomycetes and their phenomic and genomic characterization uncovers novel biology.</title>
        <authorList>
            <person name="Wiegand S."/>
            <person name="Jogler M."/>
            <person name="Boedeker C."/>
            <person name="Pinto D."/>
            <person name="Vollmers J."/>
            <person name="Rivas-Marin E."/>
            <person name="Kohn T."/>
            <person name="Peeters S.H."/>
            <person name="Heuer A."/>
            <person name="Rast P."/>
            <person name="Oberbeckmann S."/>
            <person name="Bunk B."/>
            <person name="Jeske O."/>
            <person name="Meyerdierks A."/>
            <person name="Storesund J.E."/>
            <person name="Kallscheuer N."/>
            <person name="Luecker S."/>
            <person name="Lage O.M."/>
            <person name="Pohl T."/>
            <person name="Merkel B.J."/>
            <person name="Hornburger P."/>
            <person name="Mueller R.-W."/>
            <person name="Bruemmer F."/>
            <person name="Labrenz M."/>
            <person name="Spormann A.M."/>
            <person name="Op den Camp H."/>
            <person name="Overmann J."/>
            <person name="Amann R."/>
            <person name="Jetten M.S.M."/>
            <person name="Mascher T."/>
            <person name="Medema M.H."/>
            <person name="Devos D.P."/>
            <person name="Kaster A.-K."/>
            <person name="Ovreas L."/>
            <person name="Rohde M."/>
            <person name="Galperin M.Y."/>
            <person name="Jogler C."/>
        </authorList>
    </citation>
    <scope>NUCLEOTIDE SEQUENCE [LARGE SCALE GENOMIC DNA]</scope>
    <source>
        <strain evidence="2 3">I41</strain>
    </source>
</reference>
<dbReference type="AlphaFoldDB" id="A0A517U1P3"/>
<dbReference type="Proteomes" id="UP000317909">
    <property type="component" value="Chromosome"/>
</dbReference>
<feature type="compositionally biased region" description="Basic and acidic residues" evidence="1">
    <location>
        <begin position="43"/>
        <end position="52"/>
    </location>
</feature>
<keyword evidence="3" id="KW-1185">Reference proteome</keyword>
<protein>
    <submittedName>
        <fullName evidence="2">Uncharacterized protein</fullName>
    </submittedName>
</protein>
<feature type="region of interest" description="Disordered" evidence="1">
    <location>
        <begin position="28"/>
        <end position="52"/>
    </location>
</feature>
<organism evidence="2 3">
    <name type="scientific">Lacipirellula limnantheis</name>
    <dbReference type="NCBI Taxonomy" id="2528024"/>
    <lineage>
        <taxon>Bacteria</taxon>
        <taxon>Pseudomonadati</taxon>
        <taxon>Planctomycetota</taxon>
        <taxon>Planctomycetia</taxon>
        <taxon>Pirellulales</taxon>
        <taxon>Lacipirellulaceae</taxon>
        <taxon>Lacipirellula</taxon>
    </lineage>
</organism>
<sequence>MGLLGEFLESFYGSGSLPQTIWAKVRRERTETNNGVSSRRHPIGREKRPTTEAKSFVDSEFWATMPDVVRVDQTRIKGGKTESTVEVTKGNQRLKRVADGSIEMEKEPSRGRGNGDSLPNDFRRHFDRGLIRRLFTSLTLEPLGECQVAGRKCVRIRAVPTPVDQIWPHWLPTEADEFEFAADLEFPSLLSIRANLGGLTFETFEVVQVTFNGEIDGDVFNVQPLSGKHTRDAMPVVQRMTLEAAIDKVPFTVLLPKVRSEFGGCDVNYEPPRGKRPEGLGIHYHGGDSNRFWFHLRAELDPEMQDRLEFEEIEFSGRRFQLSDPEIDGALSILVFQQDGTWVEIVSDFARNDLLNLAASFKPVARNQ</sequence>
<name>A0A517U1P3_9BACT</name>
<evidence type="ECO:0000256" key="1">
    <source>
        <dbReference type="SAM" id="MobiDB-lite"/>
    </source>
</evidence>
<accession>A0A517U1P3</accession>
<gene>
    <name evidence="2" type="ORF">I41_37430</name>
</gene>
<evidence type="ECO:0000313" key="3">
    <source>
        <dbReference type="Proteomes" id="UP000317909"/>
    </source>
</evidence>